<evidence type="ECO:0000313" key="7">
    <source>
        <dbReference type="EMBL" id="CAK7210801.1"/>
    </source>
</evidence>
<gene>
    <name evidence="7" type="ORF">SEUCBS140593_000953</name>
</gene>
<sequence>MSISINAPVEVSGAVRGAQVASVFISAAAAGGTLGLSTFFVPGILESPTALMLRQWGRMYHAGKIVFPGAAATAAVAFGYVYYATTNAAGLPTSLEVTASNLPLVAAGLCLSIIPYTMLALLPTNKLLIAKAAEAEEDAQVSKADRAAGAGVAYTAQEEESAKQLVDRWGLLSLGRPILLGAAAIVGLVAYL</sequence>
<evidence type="ECO:0000313" key="8">
    <source>
        <dbReference type="Proteomes" id="UP001642482"/>
    </source>
</evidence>
<keyword evidence="3 6" id="KW-1133">Transmembrane helix</keyword>
<feature type="transmembrane region" description="Helical" evidence="6">
    <location>
        <begin position="169"/>
        <end position="191"/>
    </location>
</feature>
<dbReference type="Pfam" id="PF08592">
    <property type="entry name" value="Anthrone_oxy"/>
    <property type="match status" value="1"/>
</dbReference>
<evidence type="ECO:0000256" key="5">
    <source>
        <dbReference type="ARBA" id="ARBA00034313"/>
    </source>
</evidence>
<keyword evidence="4 6" id="KW-0472">Membrane</keyword>
<evidence type="ECO:0000256" key="2">
    <source>
        <dbReference type="ARBA" id="ARBA00022692"/>
    </source>
</evidence>
<comment type="subcellular location">
    <subcellularLocation>
        <location evidence="1">Membrane</location>
        <topology evidence="1">Multi-pass membrane protein</topology>
    </subcellularLocation>
</comment>
<dbReference type="PANTHER" id="PTHR35042:SF1">
    <property type="entry name" value="DUF1772-DOMAIN-CONTAINING PROTEIN"/>
    <property type="match status" value="1"/>
</dbReference>
<comment type="caution">
    <text evidence="7">The sequence shown here is derived from an EMBL/GenBank/DDBJ whole genome shotgun (WGS) entry which is preliminary data.</text>
</comment>
<evidence type="ECO:0000256" key="6">
    <source>
        <dbReference type="SAM" id="Phobius"/>
    </source>
</evidence>
<dbReference type="EMBL" id="CAWUHD010000005">
    <property type="protein sequence ID" value="CAK7210801.1"/>
    <property type="molecule type" value="Genomic_DNA"/>
</dbReference>
<proteinExistence type="inferred from homology"/>
<feature type="transmembrane region" description="Helical" evidence="6">
    <location>
        <begin position="65"/>
        <end position="83"/>
    </location>
</feature>
<feature type="transmembrane region" description="Helical" evidence="6">
    <location>
        <begin position="20"/>
        <end position="45"/>
    </location>
</feature>
<comment type="similarity">
    <text evidence="5">Belongs to the anthrone oxygenase family.</text>
</comment>
<evidence type="ECO:0008006" key="9">
    <source>
        <dbReference type="Google" id="ProtNLM"/>
    </source>
</evidence>
<evidence type="ECO:0000256" key="4">
    <source>
        <dbReference type="ARBA" id="ARBA00023136"/>
    </source>
</evidence>
<evidence type="ECO:0000256" key="1">
    <source>
        <dbReference type="ARBA" id="ARBA00004141"/>
    </source>
</evidence>
<feature type="transmembrane region" description="Helical" evidence="6">
    <location>
        <begin position="103"/>
        <end position="122"/>
    </location>
</feature>
<organism evidence="7 8">
    <name type="scientific">Sporothrix eucalyptigena</name>
    <dbReference type="NCBI Taxonomy" id="1812306"/>
    <lineage>
        <taxon>Eukaryota</taxon>
        <taxon>Fungi</taxon>
        <taxon>Dikarya</taxon>
        <taxon>Ascomycota</taxon>
        <taxon>Pezizomycotina</taxon>
        <taxon>Sordariomycetes</taxon>
        <taxon>Sordariomycetidae</taxon>
        <taxon>Ophiostomatales</taxon>
        <taxon>Ophiostomataceae</taxon>
        <taxon>Sporothrix</taxon>
    </lineage>
</organism>
<name>A0ABP0AUG7_9PEZI</name>
<reference evidence="7 8" key="1">
    <citation type="submission" date="2024-01" db="EMBL/GenBank/DDBJ databases">
        <authorList>
            <person name="Allen C."/>
            <person name="Tagirdzhanova G."/>
        </authorList>
    </citation>
    <scope>NUCLEOTIDE SEQUENCE [LARGE SCALE GENOMIC DNA]</scope>
</reference>
<dbReference type="Proteomes" id="UP001642482">
    <property type="component" value="Unassembled WGS sequence"/>
</dbReference>
<evidence type="ECO:0000256" key="3">
    <source>
        <dbReference type="ARBA" id="ARBA00022989"/>
    </source>
</evidence>
<dbReference type="InterPro" id="IPR013901">
    <property type="entry name" value="Anthrone_oxy"/>
</dbReference>
<keyword evidence="2 6" id="KW-0812">Transmembrane</keyword>
<keyword evidence="8" id="KW-1185">Reference proteome</keyword>
<accession>A0ABP0AUG7</accession>
<protein>
    <recommendedName>
        <fullName evidence="9">DUF1772-domain-containing protein</fullName>
    </recommendedName>
</protein>
<dbReference type="PANTHER" id="PTHR35042">
    <property type="entry name" value="ANTHRONE OXYGENASE ENCC"/>
    <property type="match status" value="1"/>
</dbReference>